<proteinExistence type="predicted"/>
<comment type="caution">
    <text evidence="2">The sequence shown here is derived from an EMBL/GenBank/DDBJ whole genome shotgun (WGS) entry which is preliminary data.</text>
</comment>
<accession>A0A8K1FY03</accession>
<evidence type="ECO:0000313" key="2">
    <source>
        <dbReference type="EMBL" id="TRZ08377.1"/>
    </source>
</evidence>
<evidence type="ECO:0000313" key="3">
    <source>
        <dbReference type="Proteomes" id="UP000796761"/>
    </source>
</evidence>
<organism evidence="2 3">
    <name type="scientific">Zosterops borbonicus</name>
    <dbReference type="NCBI Taxonomy" id="364589"/>
    <lineage>
        <taxon>Eukaryota</taxon>
        <taxon>Metazoa</taxon>
        <taxon>Chordata</taxon>
        <taxon>Craniata</taxon>
        <taxon>Vertebrata</taxon>
        <taxon>Euteleostomi</taxon>
        <taxon>Archelosauria</taxon>
        <taxon>Archosauria</taxon>
        <taxon>Dinosauria</taxon>
        <taxon>Saurischia</taxon>
        <taxon>Theropoda</taxon>
        <taxon>Coelurosauria</taxon>
        <taxon>Aves</taxon>
        <taxon>Neognathae</taxon>
        <taxon>Neoaves</taxon>
        <taxon>Telluraves</taxon>
        <taxon>Australaves</taxon>
        <taxon>Passeriformes</taxon>
        <taxon>Sylvioidea</taxon>
        <taxon>Zosteropidae</taxon>
        <taxon>Zosterops</taxon>
    </lineage>
</organism>
<name>A0A8K1FY03_9PASS</name>
<reference evidence="2" key="1">
    <citation type="submission" date="2019-04" db="EMBL/GenBank/DDBJ databases">
        <title>Genome assembly of Zosterops borbonicus 15179.</title>
        <authorList>
            <person name="Leroy T."/>
            <person name="Anselmetti Y."/>
            <person name="Tilak M.-K."/>
            <person name="Nabholz B."/>
        </authorList>
    </citation>
    <scope>NUCLEOTIDE SEQUENCE</scope>
    <source>
        <strain evidence="2">HGM_15179</strain>
        <tissue evidence="2">Muscle</tissue>
    </source>
</reference>
<feature type="region of interest" description="Disordered" evidence="1">
    <location>
        <begin position="74"/>
        <end position="100"/>
    </location>
</feature>
<sequence>MWKLATHGPSQYVTFIATNNPDTNQETVGSVANKLRNYESMISGPMQAHVSAVVNELKEEFKEEMREMREEVRKINAAPVQVTGPKVRPQHPPARERGYTPQTDLWSFLRNHGEDMGNPLLSWQHGCMSSRRETLSKRVPLK</sequence>
<keyword evidence="3" id="KW-1185">Reference proteome</keyword>
<evidence type="ECO:0000256" key="1">
    <source>
        <dbReference type="SAM" id="MobiDB-lite"/>
    </source>
</evidence>
<dbReference type="OrthoDB" id="10401293at2759"/>
<dbReference type="Proteomes" id="UP000796761">
    <property type="component" value="Unassembled WGS sequence"/>
</dbReference>
<protein>
    <submittedName>
        <fullName evidence="2">Uncharacterized protein</fullName>
    </submittedName>
</protein>
<dbReference type="EMBL" id="SWJQ01001370">
    <property type="protein sequence ID" value="TRZ08377.1"/>
    <property type="molecule type" value="Genomic_DNA"/>
</dbReference>
<dbReference type="AlphaFoldDB" id="A0A8K1FY03"/>
<gene>
    <name evidence="2" type="ORF">HGM15179_018728</name>
</gene>